<dbReference type="Gene3D" id="3.40.710.10">
    <property type="entry name" value="DD-peptidase/beta-lactamase superfamily"/>
    <property type="match status" value="1"/>
</dbReference>
<gene>
    <name evidence="2" type="ORF">LXM26_24090</name>
</gene>
<dbReference type="SUPFAM" id="SSF56601">
    <property type="entry name" value="beta-lactamase/transpeptidase-like"/>
    <property type="match status" value="1"/>
</dbReference>
<evidence type="ECO:0000256" key="1">
    <source>
        <dbReference type="SAM" id="Phobius"/>
    </source>
</evidence>
<keyword evidence="1" id="KW-0472">Membrane</keyword>
<proteinExistence type="predicted"/>
<dbReference type="Proteomes" id="UP001139000">
    <property type="component" value="Unassembled WGS sequence"/>
</dbReference>
<feature type="transmembrane region" description="Helical" evidence="1">
    <location>
        <begin position="329"/>
        <end position="357"/>
    </location>
</feature>
<dbReference type="RefSeq" id="WP_234657560.1">
    <property type="nucleotide sequence ID" value="NZ_CP094997.1"/>
</dbReference>
<evidence type="ECO:0008006" key="4">
    <source>
        <dbReference type="Google" id="ProtNLM"/>
    </source>
</evidence>
<sequence>MAVISSLFRSVLIILLILSANRLRAQPKEPETIKELQTAIQKVLKETGSVDNLRILSEKSLERMEMSATTIGARRGLEYGYGLSNYSSPYKSYVYRSHGGGVNGGLADFSYLPDHQAGYALMINSGDGNALHRIQQLVRSFQTRHLKSDKTVRLDSSTFVPDADINGYYTMINPRIQASDYLDRVVNVQHIWGKGKFIFRSNLLGSGVETYQAVTDHQFVSQQTGKVSMVIANDPIAGDVLQADTQVLMRVSPVVAFGRLILLGLWICYLIGSVVYGIIRLVRWRMGKAGRLTYQTMGLWPVFASLFFICASIMASIGGKDPFELLGKISFVSVSIMVLTIAFALATAWSVITIVLARKIVLSRNIYMHIVILTGLHLVISCYLLWHGVIGIQTWN</sequence>
<organism evidence="2 3">
    <name type="scientific">Dyadobacter chenwenxiniae</name>
    <dbReference type="NCBI Taxonomy" id="2906456"/>
    <lineage>
        <taxon>Bacteria</taxon>
        <taxon>Pseudomonadati</taxon>
        <taxon>Bacteroidota</taxon>
        <taxon>Cytophagia</taxon>
        <taxon>Cytophagales</taxon>
        <taxon>Spirosomataceae</taxon>
        <taxon>Dyadobacter</taxon>
    </lineage>
</organism>
<keyword evidence="1" id="KW-0812">Transmembrane</keyword>
<feature type="transmembrane region" description="Helical" evidence="1">
    <location>
        <begin position="299"/>
        <end position="317"/>
    </location>
</feature>
<dbReference type="EMBL" id="JAJTTC010000008">
    <property type="protein sequence ID" value="MCF0064613.1"/>
    <property type="molecule type" value="Genomic_DNA"/>
</dbReference>
<evidence type="ECO:0000313" key="2">
    <source>
        <dbReference type="EMBL" id="MCF0064613.1"/>
    </source>
</evidence>
<name>A0A9X1PPD9_9BACT</name>
<feature type="transmembrane region" description="Helical" evidence="1">
    <location>
        <begin position="366"/>
        <end position="386"/>
    </location>
</feature>
<dbReference type="InterPro" id="IPR012338">
    <property type="entry name" value="Beta-lactam/transpept-like"/>
</dbReference>
<dbReference type="AlphaFoldDB" id="A0A9X1PPD9"/>
<evidence type="ECO:0000313" key="3">
    <source>
        <dbReference type="Proteomes" id="UP001139000"/>
    </source>
</evidence>
<keyword evidence="1" id="KW-1133">Transmembrane helix</keyword>
<feature type="transmembrane region" description="Helical" evidence="1">
    <location>
        <begin position="256"/>
        <end position="279"/>
    </location>
</feature>
<protein>
    <recommendedName>
        <fullName evidence="4">Beta-lactamase</fullName>
    </recommendedName>
</protein>
<keyword evidence="3" id="KW-1185">Reference proteome</keyword>
<accession>A0A9X1PPD9</accession>
<reference evidence="2" key="1">
    <citation type="submission" date="2021-12" db="EMBL/GenBank/DDBJ databases">
        <title>Novel species in genus Dyadobacter.</title>
        <authorList>
            <person name="Ma C."/>
        </authorList>
    </citation>
    <scope>NUCLEOTIDE SEQUENCE</scope>
    <source>
        <strain evidence="2">LJ419</strain>
    </source>
</reference>
<comment type="caution">
    <text evidence="2">The sequence shown here is derived from an EMBL/GenBank/DDBJ whole genome shotgun (WGS) entry which is preliminary data.</text>
</comment>